<accession>A0A410MAY7</accession>
<protein>
    <submittedName>
        <fullName evidence="1">Uncharacterized protein</fullName>
    </submittedName>
</protein>
<dbReference type="AlphaFoldDB" id="A0A410MAY7"/>
<sequence length="60" mass="6578">MPASGFSFDEYMMPMDGVCNSRMQVPGRLNKNRIGFGRLSGGAGNLCRNLPPLLLLILHI</sequence>
<reference evidence="1 2" key="1">
    <citation type="submission" date="2018-01" db="EMBL/GenBank/DDBJ databases">
        <title>The whole genome sequencing and assembly of Halobacillus litoralis ERB031 strain.</title>
        <authorList>
            <person name="Lee S.-J."/>
            <person name="Park M.-K."/>
            <person name="Kim J.-Y."/>
            <person name="Lee Y.-J."/>
            <person name="Yi H."/>
            <person name="Bahn Y.-S."/>
            <person name="Kim J.F."/>
            <person name="Lee D.-W."/>
        </authorList>
    </citation>
    <scope>NUCLEOTIDE SEQUENCE [LARGE SCALE GENOMIC DNA]</scope>
    <source>
        <strain evidence="1 2">ERB 031</strain>
    </source>
</reference>
<dbReference type="Proteomes" id="UP000287756">
    <property type="component" value="Chromosome"/>
</dbReference>
<organism evidence="1 2">
    <name type="scientific">Halobacillus litoralis</name>
    <dbReference type="NCBI Taxonomy" id="45668"/>
    <lineage>
        <taxon>Bacteria</taxon>
        <taxon>Bacillati</taxon>
        <taxon>Bacillota</taxon>
        <taxon>Bacilli</taxon>
        <taxon>Bacillales</taxon>
        <taxon>Bacillaceae</taxon>
        <taxon>Halobacillus</taxon>
    </lineage>
</organism>
<evidence type="ECO:0000313" key="1">
    <source>
        <dbReference type="EMBL" id="QAS51877.1"/>
    </source>
</evidence>
<name>A0A410MAY7_9BACI</name>
<dbReference type="KEGG" id="hli:HLI_06405"/>
<evidence type="ECO:0000313" key="2">
    <source>
        <dbReference type="Proteomes" id="UP000287756"/>
    </source>
</evidence>
<gene>
    <name evidence="1" type="ORF">HLI_06405</name>
</gene>
<proteinExistence type="predicted"/>
<dbReference type="EMBL" id="CP026118">
    <property type="protein sequence ID" value="QAS51877.1"/>
    <property type="molecule type" value="Genomic_DNA"/>
</dbReference>